<dbReference type="InterPro" id="IPR014352">
    <property type="entry name" value="FERM/acyl-CoA-bd_prot_sf"/>
</dbReference>
<protein>
    <recommendedName>
        <fullName evidence="4">ACB domain-containing protein</fullName>
    </recommendedName>
</protein>
<feature type="transmembrane region" description="Helical" evidence="3">
    <location>
        <begin position="419"/>
        <end position="438"/>
    </location>
</feature>
<dbReference type="GO" id="GO:0006631">
    <property type="term" value="P:fatty acid metabolic process"/>
    <property type="evidence" value="ECO:0007669"/>
    <property type="project" value="TreeGrafter"/>
</dbReference>
<proteinExistence type="predicted"/>
<gene>
    <name evidence="5" type="ORF">PENTCL1PPCAC_16204</name>
</gene>
<dbReference type="Gene3D" id="1.20.80.10">
    <property type="match status" value="2"/>
</dbReference>
<evidence type="ECO:0000256" key="1">
    <source>
        <dbReference type="ARBA" id="ARBA00023121"/>
    </source>
</evidence>
<evidence type="ECO:0000256" key="2">
    <source>
        <dbReference type="SAM" id="MobiDB-lite"/>
    </source>
</evidence>
<evidence type="ECO:0000256" key="3">
    <source>
        <dbReference type="SAM" id="Phobius"/>
    </source>
</evidence>
<dbReference type="PRINTS" id="PR00689">
    <property type="entry name" value="ACOABINDINGP"/>
</dbReference>
<dbReference type="InterPro" id="IPR000582">
    <property type="entry name" value="Acyl-CoA-binding_protein"/>
</dbReference>
<keyword evidence="3" id="KW-0812">Transmembrane</keyword>
<sequence length="450" mass="52300">YSLEEKFQACVDIIHAMPEEGPAPTTYVGRLAMYSLYKQVTLGPCNTRQPGFWNPEGRAKWDAWKRLGDMSREEAMELYVTCVHEAIDVGADNLDWDEYMRRYADLYEEYGFLREKFKIIDREYIKEDGSRVIRERNGPTDLEKLRAGPYSLEEKFQACVDIIHSMPKNAYLDDIKNMIMTMGDPGKLGPMPTSFAEMFTMYALYKQATLGKCNTSKPYFNPVERYKWDAWFRMGDMDKEQAMAGYVVGVLEKIDYCAEHMNWDEMLTQYADDYETLEPILREKFRIIDRELIKPDGSRVMPTPINDRIVGILSFNFERARKKALTMDIPKDRVLKLGTPNDPGSDGEYYEVREGNDSSRSSPSSLEDPKPERVKSLRKLIAKMDVELRAAKAVLDGLSKTTETRHQSIIKLLKRSARLSWRTIFFFIVWPLFFHWAARYFRGTTAIQST</sequence>
<evidence type="ECO:0000313" key="5">
    <source>
        <dbReference type="EMBL" id="GMS94029.1"/>
    </source>
</evidence>
<dbReference type="PANTHER" id="PTHR23310">
    <property type="entry name" value="ACYL-COA-BINDING PROTEIN, ACBP"/>
    <property type="match status" value="1"/>
</dbReference>
<feature type="region of interest" description="Disordered" evidence="2">
    <location>
        <begin position="336"/>
        <end position="371"/>
    </location>
</feature>
<dbReference type="Pfam" id="PF00887">
    <property type="entry name" value="ACBP"/>
    <property type="match status" value="2"/>
</dbReference>
<reference evidence="5" key="1">
    <citation type="submission" date="2023-10" db="EMBL/GenBank/DDBJ databases">
        <title>Genome assembly of Pristionchus species.</title>
        <authorList>
            <person name="Yoshida K."/>
            <person name="Sommer R.J."/>
        </authorList>
    </citation>
    <scope>NUCLEOTIDE SEQUENCE</scope>
    <source>
        <strain evidence="5">RS0144</strain>
    </source>
</reference>
<dbReference type="PROSITE" id="PS00880">
    <property type="entry name" value="ACB_1"/>
    <property type="match status" value="1"/>
</dbReference>
<feature type="domain" description="ACB" evidence="4">
    <location>
        <begin position="152"/>
        <end position="259"/>
    </location>
</feature>
<accession>A0AAV5TIH3</accession>
<evidence type="ECO:0000313" key="6">
    <source>
        <dbReference type="Proteomes" id="UP001432027"/>
    </source>
</evidence>
<dbReference type="PROSITE" id="PS51228">
    <property type="entry name" value="ACB_2"/>
    <property type="match status" value="2"/>
</dbReference>
<keyword evidence="6" id="KW-1185">Reference proteome</keyword>
<feature type="non-terminal residue" evidence="5">
    <location>
        <position position="1"/>
    </location>
</feature>
<evidence type="ECO:0000259" key="4">
    <source>
        <dbReference type="PROSITE" id="PS51228"/>
    </source>
</evidence>
<dbReference type="Proteomes" id="UP001432027">
    <property type="component" value="Unassembled WGS sequence"/>
</dbReference>
<organism evidence="5 6">
    <name type="scientific">Pristionchus entomophagus</name>
    <dbReference type="NCBI Taxonomy" id="358040"/>
    <lineage>
        <taxon>Eukaryota</taxon>
        <taxon>Metazoa</taxon>
        <taxon>Ecdysozoa</taxon>
        <taxon>Nematoda</taxon>
        <taxon>Chromadorea</taxon>
        <taxon>Rhabditida</taxon>
        <taxon>Rhabditina</taxon>
        <taxon>Diplogasteromorpha</taxon>
        <taxon>Diplogasteroidea</taxon>
        <taxon>Neodiplogasteridae</taxon>
        <taxon>Pristionchus</taxon>
    </lineage>
</organism>
<dbReference type="PANTHER" id="PTHR23310:SF120">
    <property type="entry name" value="ACYL-COA-BINDING PROTEIN HOMOLOG 3"/>
    <property type="match status" value="1"/>
</dbReference>
<dbReference type="InterPro" id="IPR022408">
    <property type="entry name" value="Acyl-CoA-binding_prot_CS"/>
</dbReference>
<dbReference type="GO" id="GO:0005737">
    <property type="term" value="C:cytoplasm"/>
    <property type="evidence" value="ECO:0007669"/>
    <property type="project" value="TreeGrafter"/>
</dbReference>
<dbReference type="GO" id="GO:0000062">
    <property type="term" value="F:fatty-acyl-CoA binding"/>
    <property type="evidence" value="ECO:0007669"/>
    <property type="project" value="InterPro"/>
</dbReference>
<comment type="caution">
    <text evidence="5">The sequence shown here is derived from an EMBL/GenBank/DDBJ whole genome shotgun (WGS) entry which is preliminary data.</text>
</comment>
<keyword evidence="3" id="KW-0472">Membrane</keyword>
<feature type="domain" description="ACB" evidence="4">
    <location>
        <begin position="3"/>
        <end position="92"/>
    </location>
</feature>
<dbReference type="EMBL" id="BTSX01000004">
    <property type="protein sequence ID" value="GMS94029.1"/>
    <property type="molecule type" value="Genomic_DNA"/>
</dbReference>
<keyword evidence="1" id="KW-0446">Lipid-binding</keyword>
<dbReference type="SUPFAM" id="SSF47027">
    <property type="entry name" value="Acyl-CoA binding protein"/>
    <property type="match status" value="2"/>
</dbReference>
<name>A0AAV5TIH3_9BILA</name>
<dbReference type="InterPro" id="IPR035984">
    <property type="entry name" value="Acyl-CoA-binding_sf"/>
</dbReference>
<dbReference type="AlphaFoldDB" id="A0AAV5TIH3"/>
<keyword evidence="3" id="KW-1133">Transmembrane helix</keyword>